<dbReference type="PANTHER" id="PTHR34072:SF52">
    <property type="entry name" value="RIBONUCLEASE H"/>
    <property type="match status" value="1"/>
</dbReference>
<reference evidence="2 3" key="1">
    <citation type="submission" date="2024-05" db="EMBL/GenBank/DDBJ databases">
        <title>Genome sequencing and assembly of Indian major carp, Cirrhinus mrigala (Hamilton, 1822).</title>
        <authorList>
            <person name="Mohindra V."/>
            <person name="Chowdhury L.M."/>
            <person name="Lal K."/>
            <person name="Jena J.K."/>
        </authorList>
    </citation>
    <scope>NUCLEOTIDE SEQUENCE [LARGE SCALE GENOMIC DNA]</scope>
    <source>
        <strain evidence="2">CM1030</strain>
        <tissue evidence="2">Blood</tissue>
    </source>
</reference>
<dbReference type="Proteomes" id="UP001529510">
    <property type="component" value="Unassembled WGS sequence"/>
</dbReference>
<dbReference type="FunFam" id="3.10.20.370:FF:000001">
    <property type="entry name" value="Retrovirus-related Pol polyprotein from transposon 17.6-like protein"/>
    <property type="match status" value="1"/>
</dbReference>
<accession>A0ABD0NC71</accession>
<gene>
    <name evidence="2" type="ORF">M9458_043374</name>
</gene>
<dbReference type="AlphaFoldDB" id="A0ABD0NC71"/>
<name>A0ABD0NC71_CIRMR</name>
<dbReference type="PANTHER" id="PTHR34072">
    <property type="entry name" value="ENZYMATIC POLYPROTEIN-RELATED"/>
    <property type="match status" value="1"/>
</dbReference>
<protein>
    <recommendedName>
        <fullName evidence="1">Reverse transcriptase/retrotransposon-derived protein RNase H-like domain-containing protein</fullName>
    </recommendedName>
</protein>
<feature type="domain" description="Reverse transcriptase/retrotransposon-derived protein RNase H-like" evidence="1">
    <location>
        <begin position="2"/>
        <end position="75"/>
    </location>
</feature>
<proteinExistence type="predicted"/>
<organism evidence="2 3">
    <name type="scientific">Cirrhinus mrigala</name>
    <name type="common">Mrigala</name>
    <dbReference type="NCBI Taxonomy" id="683832"/>
    <lineage>
        <taxon>Eukaryota</taxon>
        <taxon>Metazoa</taxon>
        <taxon>Chordata</taxon>
        <taxon>Craniata</taxon>
        <taxon>Vertebrata</taxon>
        <taxon>Euteleostomi</taxon>
        <taxon>Actinopterygii</taxon>
        <taxon>Neopterygii</taxon>
        <taxon>Teleostei</taxon>
        <taxon>Ostariophysi</taxon>
        <taxon>Cypriniformes</taxon>
        <taxon>Cyprinidae</taxon>
        <taxon>Labeoninae</taxon>
        <taxon>Labeonini</taxon>
        <taxon>Cirrhinus</taxon>
    </lineage>
</organism>
<dbReference type="InterPro" id="IPR043502">
    <property type="entry name" value="DNA/RNA_pol_sf"/>
</dbReference>
<dbReference type="Pfam" id="PF17919">
    <property type="entry name" value="RT_RNaseH_2"/>
    <property type="match status" value="1"/>
</dbReference>
<sequence length="75" mass="8302">GAFQRIKMALTTEPVLRAPDFSCPFLLQMDASDRGLGAVLSQVQEGEEHPILYISRKLVPAERNYATVEKEALAI</sequence>
<keyword evidence="3" id="KW-1185">Reference proteome</keyword>
<feature type="non-terminal residue" evidence="2">
    <location>
        <position position="75"/>
    </location>
</feature>
<comment type="caution">
    <text evidence="2">The sequence shown here is derived from an EMBL/GenBank/DDBJ whole genome shotgun (WGS) entry which is preliminary data.</text>
</comment>
<dbReference type="EMBL" id="JAMKFB020000022">
    <property type="protein sequence ID" value="KAL0159649.1"/>
    <property type="molecule type" value="Genomic_DNA"/>
</dbReference>
<feature type="non-terminal residue" evidence="2">
    <location>
        <position position="1"/>
    </location>
</feature>
<dbReference type="Gene3D" id="3.10.20.370">
    <property type="match status" value="1"/>
</dbReference>
<evidence type="ECO:0000313" key="3">
    <source>
        <dbReference type="Proteomes" id="UP001529510"/>
    </source>
</evidence>
<evidence type="ECO:0000259" key="1">
    <source>
        <dbReference type="Pfam" id="PF17919"/>
    </source>
</evidence>
<evidence type="ECO:0000313" key="2">
    <source>
        <dbReference type="EMBL" id="KAL0159649.1"/>
    </source>
</evidence>
<dbReference type="SUPFAM" id="SSF56672">
    <property type="entry name" value="DNA/RNA polymerases"/>
    <property type="match status" value="1"/>
</dbReference>
<dbReference type="InterPro" id="IPR041577">
    <property type="entry name" value="RT_RNaseH_2"/>
</dbReference>